<proteinExistence type="predicted"/>
<evidence type="ECO:0000256" key="1">
    <source>
        <dbReference type="SAM" id="SignalP"/>
    </source>
</evidence>
<feature type="chain" id="PRO_5038123428" description="Secreted protein" evidence="1">
    <location>
        <begin position="25"/>
        <end position="198"/>
    </location>
</feature>
<dbReference type="EMBL" id="BMZE01000001">
    <property type="protein sequence ID" value="GHA14272.1"/>
    <property type="molecule type" value="Genomic_DNA"/>
</dbReference>
<dbReference type="RefSeq" id="WP_189423282.1">
    <property type="nucleotide sequence ID" value="NZ_BMZE01000001.1"/>
</dbReference>
<sequence length="198" mass="21215">MIRCLHALTLAILAMPFGSTLAVASDVSVTRSILEDRPYTLVYPSTMQASGGGADPLTINHPQAPLQCTLEVIPAEDSDWSPESALARLDQESLTAQWAETFPGFEIDSSGITSYESGRALIYEGTSETSPMNMPISLVHTETVSSGRGYILDCFFATSVTANARPIVNFIVANFSTRSDGDCCVGVARLDPDIPFSE</sequence>
<evidence type="ECO:0008006" key="4">
    <source>
        <dbReference type="Google" id="ProtNLM"/>
    </source>
</evidence>
<accession>A0A918VQH8</accession>
<reference evidence="2" key="2">
    <citation type="submission" date="2020-09" db="EMBL/GenBank/DDBJ databases">
        <authorList>
            <person name="Sun Q."/>
            <person name="Kim S."/>
        </authorList>
    </citation>
    <scope>NUCLEOTIDE SEQUENCE</scope>
    <source>
        <strain evidence="2">KCTC 32437</strain>
    </source>
</reference>
<dbReference type="AlphaFoldDB" id="A0A918VQH8"/>
<keyword evidence="1" id="KW-0732">Signal</keyword>
<reference evidence="2" key="1">
    <citation type="journal article" date="2014" name="Int. J. Syst. Evol. Microbiol.">
        <title>Complete genome sequence of Corynebacterium casei LMG S-19264T (=DSM 44701T), isolated from a smear-ripened cheese.</title>
        <authorList>
            <consortium name="US DOE Joint Genome Institute (JGI-PGF)"/>
            <person name="Walter F."/>
            <person name="Albersmeier A."/>
            <person name="Kalinowski J."/>
            <person name="Ruckert C."/>
        </authorList>
    </citation>
    <scope>NUCLEOTIDE SEQUENCE</scope>
    <source>
        <strain evidence="2">KCTC 32437</strain>
    </source>
</reference>
<keyword evidence="3" id="KW-1185">Reference proteome</keyword>
<organism evidence="2 3">
    <name type="scientific">Devosia pacifica</name>
    <dbReference type="NCBI Taxonomy" id="1335967"/>
    <lineage>
        <taxon>Bacteria</taxon>
        <taxon>Pseudomonadati</taxon>
        <taxon>Pseudomonadota</taxon>
        <taxon>Alphaproteobacteria</taxon>
        <taxon>Hyphomicrobiales</taxon>
        <taxon>Devosiaceae</taxon>
        <taxon>Devosia</taxon>
    </lineage>
</organism>
<gene>
    <name evidence="2" type="ORF">GCM10007989_06180</name>
</gene>
<feature type="signal peptide" evidence="1">
    <location>
        <begin position="1"/>
        <end position="24"/>
    </location>
</feature>
<comment type="caution">
    <text evidence="2">The sequence shown here is derived from an EMBL/GenBank/DDBJ whole genome shotgun (WGS) entry which is preliminary data.</text>
</comment>
<dbReference type="Proteomes" id="UP000646579">
    <property type="component" value="Unassembled WGS sequence"/>
</dbReference>
<evidence type="ECO:0000313" key="2">
    <source>
        <dbReference type="EMBL" id="GHA14272.1"/>
    </source>
</evidence>
<name>A0A918VQH8_9HYPH</name>
<protein>
    <recommendedName>
        <fullName evidence="4">Secreted protein</fullName>
    </recommendedName>
</protein>
<evidence type="ECO:0000313" key="3">
    <source>
        <dbReference type="Proteomes" id="UP000646579"/>
    </source>
</evidence>